<reference evidence="2 3" key="1">
    <citation type="submission" date="2017-04" db="EMBL/GenBank/DDBJ databases">
        <title>Genome Sequence of Marinobacter salarius strain SMR5 Isolated from a culture of the Diatom Skeletonema marinoi.</title>
        <authorList>
            <person name="Topel M."/>
            <person name="Pinder M.I.M."/>
            <person name="Johansson O.N."/>
            <person name="Kourtchenko O."/>
            <person name="Godhe A."/>
            <person name="Clarke A.K."/>
        </authorList>
    </citation>
    <scope>NUCLEOTIDE SEQUENCE [LARGE SCALE GENOMIC DNA]</scope>
    <source>
        <strain evidence="2 3">SMR5</strain>
    </source>
</reference>
<evidence type="ECO:0000313" key="3">
    <source>
        <dbReference type="Proteomes" id="UP000193100"/>
    </source>
</evidence>
<dbReference type="AlphaFoldDB" id="A0A1W6K9V7"/>
<organism evidence="2 3">
    <name type="scientific">Marinobacter salarius</name>
    <dbReference type="NCBI Taxonomy" id="1420917"/>
    <lineage>
        <taxon>Bacteria</taxon>
        <taxon>Pseudomonadati</taxon>
        <taxon>Pseudomonadota</taxon>
        <taxon>Gammaproteobacteria</taxon>
        <taxon>Pseudomonadales</taxon>
        <taxon>Marinobacteraceae</taxon>
        <taxon>Marinobacter</taxon>
    </lineage>
</organism>
<feature type="compositionally biased region" description="Basic and acidic residues" evidence="1">
    <location>
        <begin position="17"/>
        <end position="30"/>
    </location>
</feature>
<proteinExistence type="predicted"/>
<accession>A0A1W6K9V7</accession>
<evidence type="ECO:0000256" key="1">
    <source>
        <dbReference type="SAM" id="MobiDB-lite"/>
    </source>
</evidence>
<dbReference type="CDD" id="cd10146">
    <property type="entry name" value="LabA_like_C"/>
    <property type="match status" value="1"/>
</dbReference>
<dbReference type="InterPro" id="IPR041966">
    <property type="entry name" value="LOTUS-like"/>
</dbReference>
<feature type="region of interest" description="Disordered" evidence="1">
    <location>
        <begin position="1"/>
        <end position="30"/>
    </location>
</feature>
<protein>
    <recommendedName>
        <fullName evidence="4">HTH OST-type domain-containing protein</fullName>
    </recommendedName>
</protein>
<dbReference type="Gene3D" id="3.30.420.610">
    <property type="entry name" value="LOTUS domain-like"/>
    <property type="match status" value="1"/>
</dbReference>
<dbReference type="Proteomes" id="UP000193100">
    <property type="component" value="Chromosome"/>
</dbReference>
<dbReference type="EMBL" id="CP020931">
    <property type="protein sequence ID" value="ARM84216.1"/>
    <property type="molecule type" value="Genomic_DNA"/>
</dbReference>
<sequence length="315" mass="35955">MLKPNIRSRSSLMNSDQTDRDTTNGRRENIMSNECDKTTEELKTQVFELLGRCVLNLQKYELGMKGFLSVLEMEGTPETWQSNLHKRQSHYGSKTLGQLIGDFTGSHISSESGNESESEIDDSLLPTDSVHFKTKYRIVAGGDDYQTLLDDLTYLVETRNELVHHFLQRFPLDDQDSCLQAIDHLETVRKMLKSHMERLQSWDQARVRGMSALKDFLHSPQFTAWIKFGFIPGDDIDWPSASVVEELKRAESTLSKNGWTDLTLAIEAVKNRNPDLTPEAHGCVSWPNLLHTSGLFDIRRERGQGATSIVYFRSR</sequence>
<name>A0A1W6K9V7_9GAMM</name>
<evidence type="ECO:0008006" key="4">
    <source>
        <dbReference type="Google" id="ProtNLM"/>
    </source>
</evidence>
<gene>
    <name evidence="2" type="ORF">MARSALSMR5_02143</name>
</gene>
<feature type="compositionally biased region" description="Polar residues" evidence="1">
    <location>
        <begin position="7"/>
        <end position="16"/>
    </location>
</feature>
<evidence type="ECO:0000313" key="2">
    <source>
        <dbReference type="EMBL" id="ARM84216.1"/>
    </source>
</evidence>